<accession>A0A180FWQ3</accession>
<proteinExistence type="predicted"/>
<dbReference type="VEuPathDB" id="FungiDB:PTTG_30954"/>
<evidence type="ECO:0000313" key="2">
    <source>
        <dbReference type="EMBL" id="OAV84914.1"/>
    </source>
</evidence>
<feature type="non-terminal residue" evidence="2">
    <location>
        <position position="120"/>
    </location>
</feature>
<feature type="non-terminal residue" evidence="2">
    <location>
        <position position="1"/>
    </location>
</feature>
<dbReference type="GO" id="GO:0003677">
    <property type="term" value="F:DNA binding"/>
    <property type="evidence" value="ECO:0007669"/>
    <property type="project" value="InterPro"/>
</dbReference>
<reference evidence="3 4" key="3">
    <citation type="journal article" date="2017" name="G3 (Bethesda)">
        <title>Comparative analysis highlights variable genome content of wheat rusts and divergence of the mating loci.</title>
        <authorList>
            <person name="Cuomo C.A."/>
            <person name="Bakkeren G."/>
            <person name="Khalil H.B."/>
            <person name="Panwar V."/>
            <person name="Joly D."/>
            <person name="Linning R."/>
            <person name="Sakthikumar S."/>
            <person name="Song X."/>
            <person name="Adiconis X."/>
            <person name="Fan L."/>
            <person name="Goldberg J.M."/>
            <person name="Levin J.Z."/>
            <person name="Young S."/>
            <person name="Zeng Q."/>
            <person name="Anikster Y."/>
            <person name="Bruce M."/>
            <person name="Wang M."/>
            <person name="Yin C."/>
            <person name="McCallum B."/>
            <person name="Szabo L.J."/>
            <person name="Hulbert S."/>
            <person name="Chen X."/>
            <person name="Fellers J.P."/>
        </authorList>
    </citation>
    <scope>NUCLEOTIDE SEQUENCE</scope>
    <source>
        <strain evidence="3">isolate 1-1 / race 1 (BBBD)</strain>
        <strain evidence="4">Isolate 1-1 / race 1 (BBBD)</strain>
    </source>
</reference>
<reference evidence="2" key="1">
    <citation type="submission" date="2009-11" db="EMBL/GenBank/DDBJ databases">
        <authorList>
            <consortium name="The Broad Institute Genome Sequencing Platform"/>
            <person name="Ward D."/>
            <person name="Feldgarden M."/>
            <person name="Earl A."/>
            <person name="Young S.K."/>
            <person name="Zeng Q."/>
            <person name="Koehrsen M."/>
            <person name="Alvarado L."/>
            <person name="Berlin A."/>
            <person name="Bochicchio J."/>
            <person name="Borenstein D."/>
            <person name="Chapman S.B."/>
            <person name="Chen Z."/>
            <person name="Engels R."/>
            <person name="Freedman E."/>
            <person name="Gellesch M."/>
            <person name="Goldberg J."/>
            <person name="Griggs A."/>
            <person name="Gujja S."/>
            <person name="Heilman E."/>
            <person name="Heiman D."/>
            <person name="Hepburn T."/>
            <person name="Howarth C."/>
            <person name="Jen D."/>
            <person name="Larson L."/>
            <person name="Lewis B."/>
            <person name="Mehta T."/>
            <person name="Park D."/>
            <person name="Pearson M."/>
            <person name="Roberts A."/>
            <person name="Saif S."/>
            <person name="Shea T."/>
            <person name="Shenoy N."/>
            <person name="Sisk P."/>
            <person name="Stolte C."/>
            <person name="Sykes S."/>
            <person name="Thomson T."/>
            <person name="Walk T."/>
            <person name="White J."/>
            <person name="Yandava C."/>
            <person name="Izard J."/>
            <person name="Baranova O.V."/>
            <person name="Blanton J.M."/>
            <person name="Tanner A.C."/>
            <person name="Dewhirst F.E."/>
            <person name="Haas B."/>
            <person name="Nusbaum C."/>
            <person name="Birren B."/>
        </authorList>
    </citation>
    <scope>NUCLEOTIDE SEQUENCE [LARGE SCALE GENOMIC DNA]</scope>
    <source>
        <strain evidence="2">1-1 BBBD Race 1</strain>
    </source>
</reference>
<dbReference type="InterPro" id="IPR017956">
    <property type="entry name" value="AT_hook_DNA-bd_motif"/>
</dbReference>
<evidence type="ECO:0000313" key="3">
    <source>
        <dbReference type="EnsemblFungi" id="PTTG_30954-t43_1-p1"/>
    </source>
</evidence>
<evidence type="ECO:0000256" key="1">
    <source>
        <dbReference type="SAM" id="MobiDB-lite"/>
    </source>
</evidence>
<reference evidence="3" key="4">
    <citation type="submission" date="2025-05" db="UniProtKB">
        <authorList>
            <consortium name="EnsemblFungi"/>
        </authorList>
    </citation>
    <scope>IDENTIFICATION</scope>
    <source>
        <strain evidence="3">isolate 1-1 / race 1 (BBBD)</strain>
    </source>
</reference>
<dbReference type="EMBL" id="ADAS02009766">
    <property type="protein sequence ID" value="OAV84914.1"/>
    <property type="molecule type" value="Genomic_DNA"/>
</dbReference>
<organism evidence="2">
    <name type="scientific">Puccinia triticina (isolate 1-1 / race 1 (BBBD))</name>
    <name type="common">Brown leaf rust fungus</name>
    <dbReference type="NCBI Taxonomy" id="630390"/>
    <lineage>
        <taxon>Eukaryota</taxon>
        <taxon>Fungi</taxon>
        <taxon>Dikarya</taxon>
        <taxon>Basidiomycota</taxon>
        <taxon>Pucciniomycotina</taxon>
        <taxon>Pucciniomycetes</taxon>
        <taxon>Pucciniales</taxon>
        <taxon>Pucciniaceae</taxon>
        <taxon>Puccinia</taxon>
    </lineage>
</organism>
<dbReference type="Pfam" id="PF02178">
    <property type="entry name" value="AT_hook"/>
    <property type="match status" value="1"/>
</dbReference>
<dbReference type="EnsemblFungi" id="PTTG_30954-t43_1">
    <property type="protein sequence ID" value="PTTG_30954-t43_1-p1"/>
    <property type="gene ID" value="PTTG_30954"/>
</dbReference>
<feature type="region of interest" description="Disordered" evidence="1">
    <location>
        <begin position="53"/>
        <end position="120"/>
    </location>
</feature>
<dbReference type="Proteomes" id="UP000005240">
    <property type="component" value="Unassembled WGS sequence"/>
</dbReference>
<protein>
    <submittedName>
        <fullName evidence="2 3">Uncharacterized protein</fullName>
    </submittedName>
</protein>
<sequence length="120" mass="12469">LVAQPAEGAAPPPEPRTTLKIRIKLPNKSQLDDHAGVAPLAVLPLTAPASVVPRKRGRPRKQETLTVDAGLVPPPATAPARVNSGAGAKRFRPIKKLPGNQDEVHVGDATNEIHAAPGSV</sequence>
<gene>
    <name evidence="2" type="ORF">PTTG_30954</name>
</gene>
<dbReference type="AlphaFoldDB" id="A0A180FWQ3"/>
<keyword evidence="4" id="KW-1185">Reference proteome</keyword>
<evidence type="ECO:0000313" key="4">
    <source>
        <dbReference type="Proteomes" id="UP000005240"/>
    </source>
</evidence>
<reference evidence="2" key="2">
    <citation type="submission" date="2016-05" db="EMBL/GenBank/DDBJ databases">
        <title>Comparative analysis highlights variable genome content of wheat rusts and divergence of the mating loci.</title>
        <authorList>
            <person name="Cuomo C.A."/>
            <person name="Bakkeren G."/>
            <person name="Szabo L."/>
            <person name="Khalil H."/>
            <person name="Joly D."/>
            <person name="Goldberg J."/>
            <person name="Young S."/>
            <person name="Zeng Q."/>
            <person name="Fellers J."/>
        </authorList>
    </citation>
    <scope>NUCLEOTIDE SEQUENCE [LARGE SCALE GENOMIC DNA]</scope>
    <source>
        <strain evidence="2">1-1 BBBD Race 1</strain>
    </source>
</reference>
<name>A0A180FWQ3_PUCT1</name>